<proteinExistence type="predicted"/>
<reference evidence="1" key="2">
    <citation type="submission" date="2020-11" db="EMBL/GenBank/DDBJ databases">
        <authorList>
            <consortium name="DOE Joint Genome Institute"/>
            <person name="Kuo A."/>
            <person name="Miyauchi S."/>
            <person name="Kiss E."/>
            <person name="Drula E."/>
            <person name="Kohler A."/>
            <person name="Sanchez-Garcia M."/>
            <person name="Andreopoulos B."/>
            <person name="Barry K.W."/>
            <person name="Bonito G."/>
            <person name="Buee M."/>
            <person name="Carver A."/>
            <person name="Chen C."/>
            <person name="Cichocki N."/>
            <person name="Clum A."/>
            <person name="Culley D."/>
            <person name="Crous P.W."/>
            <person name="Fauchery L."/>
            <person name="Girlanda M."/>
            <person name="Hayes R."/>
            <person name="Keri Z."/>
            <person name="Labutti K."/>
            <person name="Lipzen A."/>
            <person name="Lombard V."/>
            <person name="Magnuson J."/>
            <person name="Maillard F."/>
            <person name="Morin E."/>
            <person name="Murat C."/>
            <person name="Nolan M."/>
            <person name="Ohm R."/>
            <person name="Pangilinan J."/>
            <person name="Pereira M."/>
            <person name="Perotto S."/>
            <person name="Peter M."/>
            <person name="Riley R."/>
            <person name="Sitrit Y."/>
            <person name="Stielow B."/>
            <person name="Szollosi G."/>
            <person name="Zifcakova L."/>
            <person name="Stursova M."/>
            <person name="Spatafora J.W."/>
            <person name="Tedersoo L."/>
            <person name="Vaario L.-M."/>
            <person name="Yamada A."/>
            <person name="Yan M."/>
            <person name="Wang P."/>
            <person name="Xu J."/>
            <person name="Bruns T."/>
            <person name="Baldrian P."/>
            <person name="Vilgalys R."/>
            <person name="Henrissat B."/>
            <person name="Grigoriev I.V."/>
            <person name="Hibbett D."/>
            <person name="Nagy L.G."/>
            <person name="Martin F.M."/>
        </authorList>
    </citation>
    <scope>NUCLEOTIDE SEQUENCE</scope>
    <source>
        <strain evidence="1">UH-Tt-Lm1</strain>
    </source>
</reference>
<evidence type="ECO:0008006" key="3">
    <source>
        <dbReference type="Google" id="ProtNLM"/>
    </source>
</evidence>
<accession>A0A9P6LCA4</accession>
<organism evidence="1 2">
    <name type="scientific">Thelephora terrestris</name>
    <dbReference type="NCBI Taxonomy" id="56493"/>
    <lineage>
        <taxon>Eukaryota</taxon>
        <taxon>Fungi</taxon>
        <taxon>Dikarya</taxon>
        <taxon>Basidiomycota</taxon>
        <taxon>Agaricomycotina</taxon>
        <taxon>Agaricomycetes</taxon>
        <taxon>Thelephorales</taxon>
        <taxon>Thelephoraceae</taxon>
        <taxon>Thelephora</taxon>
    </lineage>
</organism>
<dbReference type="EMBL" id="WIUZ02000001">
    <property type="protein sequence ID" value="KAF9793185.1"/>
    <property type="molecule type" value="Genomic_DNA"/>
</dbReference>
<comment type="caution">
    <text evidence="1">The sequence shown here is derived from an EMBL/GenBank/DDBJ whole genome shotgun (WGS) entry which is preliminary data.</text>
</comment>
<dbReference type="OrthoDB" id="2788229at2759"/>
<evidence type="ECO:0000313" key="1">
    <source>
        <dbReference type="EMBL" id="KAF9793185.1"/>
    </source>
</evidence>
<dbReference type="AlphaFoldDB" id="A0A9P6LCA4"/>
<keyword evidence="2" id="KW-1185">Reference proteome</keyword>
<name>A0A9P6LCA4_9AGAM</name>
<evidence type="ECO:0000313" key="2">
    <source>
        <dbReference type="Proteomes" id="UP000736335"/>
    </source>
</evidence>
<dbReference type="InterPro" id="IPR036047">
    <property type="entry name" value="F-box-like_dom_sf"/>
</dbReference>
<dbReference type="SUPFAM" id="SSF81383">
    <property type="entry name" value="F-box domain"/>
    <property type="match status" value="1"/>
</dbReference>
<protein>
    <recommendedName>
        <fullName evidence="3">F-box domain-containing protein</fullName>
    </recommendedName>
</protein>
<sequence>MIFRGVFGACGDLVYALWIETTMSSIHLPRDVTDYILDYLHDDPFTLMQCCLVSRSWIHCSRKHLFGQVSFNSSTLPEKWERAFPNPLNSPAFYTRRLVVNGPRVFAKASGKCDWTQAFSRVVELKMWSCTDNPRFHFPSQVLIILEPLCIAVAPLLPSHILKIVRSLPLLEDLSITGSVRDDSDDACAVSQPSTSPPLTGTFQNLWTRGIGPILRELLALPNGVRFRSIDCTWYIERDLRWIKALVDGCADTLQYVRLHRKIIEASVASPIDFSRATKLKEVALQLESLRDVSTVMALKTLTSDHKDLQQISICVIIDDYYVNGFEEIHRRWMDVDRFLAQLREYTAFDTRVMYIGGEAGEGRHKRVERLFSEMMKRGIIKVEEI</sequence>
<dbReference type="Proteomes" id="UP000736335">
    <property type="component" value="Unassembled WGS sequence"/>
</dbReference>
<reference evidence="1" key="1">
    <citation type="journal article" date="2020" name="Nat. Commun.">
        <title>Large-scale genome sequencing of mycorrhizal fungi provides insights into the early evolution of symbiotic traits.</title>
        <authorList>
            <person name="Miyauchi S."/>
            <person name="Kiss E."/>
            <person name="Kuo A."/>
            <person name="Drula E."/>
            <person name="Kohler A."/>
            <person name="Sanchez-Garcia M."/>
            <person name="Morin E."/>
            <person name="Andreopoulos B."/>
            <person name="Barry K.W."/>
            <person name="Bonito G."/>
            <person name="Buee M."/>
            <person name="Carver A."/>
            <person name="Chen C."/>
            <person name="Cichocki N."/>
            <person name="Clum A."/>
            <person name="Culley D."/>
            <person name="Crous P.W."/>
            <person name="Fauchery L."/>
            <person name="Girlanda M."/>
            <person name="Hayes R.D."/>
            <person name="Keri Z."/>
            <person name="LaButti K."/>
            <person name="Lipzen A."/>
            <person name="Lombard V."/>
            <person name="Magnuson J."/>
            <person name="Maillard F."/>
            <person name="Murat C."/>
            <person name="Nolan M."/>
            <person name="Ohm R.A."/>
            <person name="Pangilinan J."/>
            <person name="Pereira M.F."/>
            <person name="Perotto S."/>
            <person name="Peter M."/>
            <person name="Pfister S."/>
            <person name="Riley R."/>
            <person name="Sitrit Y."/>
            <person name="Stielow J.B."/>
            <person name="Szollosi G."/>
            <person name="Zifcakova L."/>
            <person name="Stursova M."/>
            <person name="Spatafora J.W."/>
            <person name="Tedersoo L."/>
            <person name="Vaario L.M."/>
            <person name="Yamada A."/>
            <person name="Yan M."/>
            <person name="Wang P."/>
            <person name="Xu J."/>
            <person name="Bruns T."/>
            <person name="Baldrian P."/>
            <person name="Vilgalys R."/>
            <person name="Dunand C."/>
            <person name="Henrissat B."/>
            <person name="Grigoriev I.V."/>
            <person name="Hibbett D."/>
            <person name="Nagy L.G."/>
            <person name="Martin F.M."/>
        </authorList>
    </citation>
    <scope>NUCLEOTIDE SEQUENCE</scope>
    <source>
        <strain evidence="1">UH-Tt-Lm1</strain>
    </source>
</reference>
<gene>
    <name evidence="1" type="ORF">BJ322DRAFT_1033204</name>
</gene>